<dbReference type="AlphaFoldDB" id="A0A1I7B9K8"/>
<dbReference type="OrthoDB" id="9876856at2"/>
<dbReference type="RefSeq" id="WP_090251111.1">
    <property type="nucleotide sequence ID" value="NZ_FPAS01000005.1"/>
</dbReference>
<name>A0A1I7B9K8_9FLAO</name>
<accession>A0A1I7B9K8</accession>
<evidence type="ECO:0000313" key="2">
    <source>
        <dbReference type="Proteomes" id="UP000236454"/>
    </source>
</evidence>
<organism evidence="1 2">
    <name type="scientific">Lishizhenia tianjinensis</name>
    <dbReference type="NCBI Taxonomy" id="477690"/>
    <lineage>
        <taxon>Bacteria</taxon>
        <taxon>Pseudomonadati</taxon>
        <taxon>Bacteroidota</taxon>
        <taxon>Flavobacteriia</taxon>
        <taxon>Flavobacteriales</taxon>
        <taxon>Crocinitomicaceae</taxon>
        <taxon>Lishizhenia</taxon>
    </lineage>
</organism>
<gene>
    <name evidence="1" type="ORF">SAMN05216474_2597</name>
</gene>
<dbReference type="EMBL" id="FPAS01000005">
    <property type="protein sequence ID" value="SFT83832.1"/>
    <property type="molecule type" value="Genomic_DNA"/>
</dbReference>
<dbReference type="Proteomes" id="UP000236454">
    <property type="component" value="Unassembled WGS sequence"/>
</dbReference>
<reference evidence="1 2" key="1">
    <citation type="submission" date="2016-10" db="EMBL/GenBank/DDBJ databases">
        <authorList>
            <person name="de Groot N.N."/>
        </authorList>
    </citation>
    <scope>NUCLEOTIDE SEQUENCE [LARGE SCALE GENOMIC DNA]</scope>
    <source>
        <strain evidence="1 2">CGMCC 1.7005</strain>
    </source>
</reference>
<sequence length="226" mass="24853">MGLVNLSTIKPEVQDYVANGTSANFVDPNDDKITGHIFTRQELFEALGSSATSEYFMVSALSTYPGASMDFLNLVLCRVDNGIIDVNALYVSSSTPLSAPLTFNTNNAKNPDGKTVTAADFTNMYNNYINDAEPKPLHLASDKKVKGYNFTRAMIEGLNLQDQPTSENKNDTFAFIPMIRPVDSLTQKPYLTFALAYVNDGIVSGDIFDFSELCPTKCNGYQNVFM</sequence>
<protein>
    <submittedName>
        <fullName evidence="1">Uncharacterized protein</fullName>
    </submittedName>
</protein>
<dbReference type="STRING" id="477690.SAMN05216474_2597"/>
<proteinExistence type="predicted"/>
<keyword evidence="2" id="KW-1185">Reference proteome</keyword>
<evidence type="ECO:0000313" key="1">
    <source>
        <dbReference type="EMBL" id="SFT83832.1"/>
    </source>
</evidence>